<proteinExistence type="predicted"/>
<reference evidence="2" key="1">
    <citation type="submission" date="2016-10" db="EMBL/GenBank/DDBJ databases">
        <authorList>
            <person name="Varghese N."/>
            <person name="Submissions S."/>
        </authorList>
    </citation>
    <scope>NUCLEOTIDE SEQUENCE [LARGE SCALE GENOMIC DNA]</scope>
    <source>
        <strain evidence="2">S9</strain>
    </source>
</reference>
<name>A0A1H9VTA5_9BACI</name>
<gene>
    <name evidence="1" type="ORF">SAMN05518684_11289</name>
</gene>
<dbReference type="AlphaFoldDB" id="A0A1H9VTA5"/>
<dbReference type="OrthoDB" id="2965876at2"/>
<evidence type="ECO:0000313" key="1">
    <source>
        <dbReference type="EMBL" id="SES24905.1"/>
    </source>
</evidence>
<dbReference type="Proteomes" id="UP000198571">
    <property type="component" value="Unassembled WGS sequence"/>
</dbReference>
<organism evidence="1 2">
    <name type="scientific">Salipaludibacillus aurantiacus</name>
    <dbReference type="NCBI Taxonomy" id="1601833"/>
    <lineage>
        <taxon>Bacteria</taxon>
        <taxon>Bacillati</taxon>
        <taxon>Bacillota</taxon>
        <taxon>Bacilli</taxon>
        <taxon>Bacillales</taxon>
        <taxon>Bacillaceae</taxon>
    </lineage>
</organism>
<protein>
    <submittedName>
        <fullName evidence="1">Uncharacterized protein</fullName>
    </submittedName>
</protein>
<dbReference type="EMBL" id="FOGT01000012">
    <property type="protein sequence ID" value="SES24905.1"/>
    <property type="molecule type" value="Genomic_DNA"/>
</dbReference>
<sequence>MKTYQDLIHLMKKHPELIESSIIFKKSFTTFTKKLTQLIYEDKEKKEWIVYFFYEGITASELGIFFEEMSKKIKDSNNFCFCLASPQIEDRHKKLLDNLDLRWIQLDERKIQHLTEKTQNSPALQNKEVKSEYSDALIVFGEGLFRADLNTSWHEFVLLAAGQEFPFMEEKEDSYKKRLFQIYYRHKLKYEGSLVLKYEDVPSDIKIPRYLTVYLDEINQGNSQPEHSEPIAGVDLQECLDWKKGLFVTEIPVTDEKVTEKDVQRMEVLLEKWGLQYNHSFFLNDYSSGDLEYFIQKLITVSMMIKAAKRKNPSFI</sequence>
<evidence type="ECO:0000313" key="2">
    <source>
        <dbReference type="Proteomes" id="UP000198571"/>
    </source>
</evidence>
<keyword evidence="2" id="KW-1185">Reference proteome</keyword>
<dbReference type="RefSeq" id="WP_093053824.1">
    <property type="nucleotide sequence ID" value="NZ_FOGT01000012.1"/>
</dbReference>
<accession>A0A1H9VTA5</accession>